<comment type="caution">
    <text evidence="1">The sequence shown here is derived from an EMBL/GenBank/DDBJ whole genome shotgun (WGS) entry which is preliminary data.</text>
</comment>
<gene>
    <name evidence="1" type="ORF">BWK59_14815</name>
</gene>
<accession>A0A246GES7</accession>
<dbReference type="AlphaFoldDB" id="A0A246GES7"/>
<reference evidence="1 2" key="1">
    <citation type="journal article" date="2017" name="Infect. Genet. Evol.">
        <title>Comparative genome analysis of fish pathogen Flavobacterium columnare reveals extensive sequence diversity within the species.</title>
        <authorList>
            <person name="Kayansamruaj P."/>
            <person name="Dong H.T."/>
            <person name="Hirono I."/>
            <person name="Kondo H."/>
            <person name="Senapin S."/>
            <person name="Rodkhum C."/>
        </authorList>
    </citation>
    <scope>NUCLEOTIDE SEQUENCE [LARGE SCALE GENOMIC DNA]</scope>
    <source>
        <strain evidence="1 2">1215</strain>
    </source>
</reference>
<name>A0A246GES7_9FLAO</name>
<organism evidence="1 2">
    <name type="scientific">Flavobacterium davisii</name>
    <dbReference type="NCBI Taxonomy" id="2906077"/>
    <lineage>
        <taxon>Bacteria</taxon>
        <taxon>Pseudomonadati</taxon>
        <taxon>Bacteroidota</taxon>
        <taxon>Flavobacteriia</taxon>
        <taxon>Flavobacteriales</taxon>
        <taxon>Flavobacteriaceae</taxon>
        <taxon>Flavobacterium</taxon>
    </lineage>
</organism>
<sequence length="286" mass="30214">VAIAVAALVAVLSYTVTIYARDGSLRHWKLGDAYVSAIYGAFGSLGASAFGAIGGDFAKSTVGTITFGAISGGVGAELSGGNFWQGVVIGGMVSGLNHTFHSMMQKDPPNKYQRYFAQKAEEAKYLDKSLNLGSSATEAAVPFALTTSALDGPIPIGEIVGGIAIAGAATYDITQRVYVTYTLRNSTGQVYAGRASGFGNPYAIMMNRYASHHMRAFGYGNPTLDVASQGYPMGYYAIRGREQQLIDFFGGIGSPKVGNSINAIWQYNPNRPLYMSASNAMFGPLK</sequence>
<evidence type="ECO:0000313" key="2">
    <source>
        <dbReference type="Proteomes" id="UP000197768"/>
    </source>
</evidence>
<evidence type="ECO:0000313" key="1">
    <source>
        <dbReference type="EMBL" id="OWP82634.1"/>
    </source>
</evidence>
<feature type="non-terminal residue" evidence="1">
    <location>
        <position position="1"/>
    </location>
</feature>
<proteinExistence type="predicted"/>
<protein>
    <submittedName>
        <fullName evidence="1">Uncharacterized protein</fullName>
    </submittedName>
</protein>
<dbReference type="EMBL" id="MTCZ01000323">
    <property type="protein sequence ID" value="OWP82634.1"/>
    <property type="molecule type" value="Genomic_DNA"/>
</dbReference>
<dbReference type="Proteomes" id="UP000197768">
    <property type="component" value="Unassembled WGS sequence"/>
</dbReference>